<evidence type="ECO:0000313" key="3">
    <source>
        <dbReference type="Proteomes" id="UP000001593"/>
    </source>
</evidence>
<protein>
    <submittedName>
        <fullName evidence="2">Uncharacterized protein</fullName>
    </submittedName>
</protein>
<keyword evidence="3" id="KW-1185">Reference proteome</keyword>
<feature type="region of interest" description="Disordered" evidence="1">
    <location>
        <begin position="1"/>
        <end position="112"/>
    </location>
</feature>
<accession>A7RQU3</accession>
<dbReference type="EMBL" id="DS469529">
    <property type="protein sequence ID" value="EDO46166.1"/>
    <property type="molecule type" value="Genomic_DNA"/>
</dbReference>
<feature type="compositionally biased region" description="Low complexity" evidence="1">
    <location>
        <begin position="88"/>
        <end position="102"/>
    </location>
</feature>
<dbReference type="PANTHER" id="PTHR46601">
    <property type="entry name" value="ULP_PROTEASE DOMAIN-CONTAINING PROTEIN"/>
    <property type="match status" value="1"/>
</dbReference>
<organism evidence="2 3">
    <name type="scientific">Nematostella vectensis</name>
    <name type="common">Starlet sea anemone</name>
    <dbReference type="NCBI Taxonomy" id="45351"/>
    <lineage>
        <taxon>Eukaryota</taxon>
        <taxon>Metazoa</taxon>
        <taxon>Cnidaria</taxon>
        <taxon>Anthozoa</taxon>
        <taxon>Hexacorallia</taxon>
        <taxon>Actiniaria</taxon>
        <taxon>Edwardsiidae</taxon>
        <taxon>Nematostella</taxon>
    </lineage>
</organism>
<feature type="compositionally biased region" description="Basic and acidic residues" evidence="1">
    <location>
        <begin position="1"/>
        <end position="11"/>
    </location>
</feature>
<proteinExistence type="predicted"/>
<dbReference type="PhylomeDB" id="A7RQU3"/>
<dbReference type="STRING" id="45351.A7RQU3"/>
<gene>
    <name evidence="2" type="ORF">NEMVEDRAFT_v1g200736</name>
</gene>
<name>A7RQU3_NEMVE</name>
<dbReference type="PANTHER" id="PTHR46601:SF2">
    <property type="entry name" value="UBIQUITIN-LIKE PROTEASE FAMILY PROFILE DOMAIN-CONTAINING PROTEIN"/>
    <property type="match status" value="1"/>
</dbReference>
<feature type="compositionally biased region" description="Basic and acidic residues" evidence="1">
    <location>
        <begin position="21"/>
        <end position="44"/>
    </location>
</feature>
<evidence type="ECO:0000313" key="2">
    <source>
        <dbReference type="EMBL" id="EDO46166.1"/>
    </source>
</evidence>
<dbReference type="Proteomes" id="UP000001593">
    <property type="component" value="Unassembled WGS sequence"/>
</dbReference>
<feature type="compositionally biased region" description="Basic and acidic residues" evidence="1">
    <location>
        <begin position="52"/>
        <end position="62"/>
    </location>
</feature>
<dbReference type="AlphaFoldDB" id="A7RQU3"/>
<dbReference type="OMA" id="CSINDWI"/>
<evidence type="ECO:0000256" key="1">
    <source>
        <dbReference type="SAM" id="MobiDB-lite"/>
    </source>
</evidence>
<dbReference type="HOGENOM" id="CLU_321912_0_0_1"/>
<reference evidence="2 3" key="1">
    <citation type="journal article" date="2007" name="Science">
        <title>Sea anemone genome reveals ancestral eumetazoan gene repertoire and genomic organization.</title>
        <authorList>
            <person name="Putnam N.H."/>
            <person name="Srivastava M."/>
            <person name="Hellsten U."/>
            <person name="Dirks B."/>
            <person name="Chapman J."/>
            <person name="Salamov A."/>
            <person name="Terry A."/>
            <person name="Shapiro H."/>
            <person name="Lindquist E."/>
            <person name="Kapitonov V.V."/>
            <person name="Jurka J."/>
            <person name="Genikhovich G."/>
            <person name="Grigoriev I.V."/>
            <person name="Lucas S.M."/>
            <person name="Steele R.E."/>
            <person name="Finnerty J.R."/>
            <person name="Technau U."/>
            <person name="Martindale M.Q."/>
            <person name="Rokhsar D.S."/>
        </authorList>
    </citation>
    <scope>NUCLEOTIDE SEQUENCE [LARGE SCALE GENOMIC DNA]</scope>
    <source>
        <strain evidence="3">CH2 X CH6</strain>
    </source>
</reference>
<dbReference type="InParanoid" id="A7RQU3"/>
<sequence>MEAREANDAHKASNSAPRLSGSERNKRWREKKGAEFKKAESQRIEKRRKRRVTEMSEADLKKYKMAAADRKRKSRMLKRQKEVEESRGTSSTETTSPSASTSYQPFKRPQSLGKAINRTIRSLPQSPRKRQVVVSGLAKRFAINVEKEMEASLSGGGNALSDEVRSTVLHFFFRSDVSYTMPGLKDEMTIWKNGKKEHLRKHYLTMFLREAFAVFQATHPAVSIGFSTFCRLRPANVLLLKNTPKDQCKCKIHENFRLKLKGLDSTVKHDVWETILCNSSDLQSNCWMGICETCKDGKLLEAKFSTELDMSKKTEWFQWETDANDMLRKQAKRGCYGELVELVIQTLPEAQEHTRVKRIQSDAFEMLKESNWILQIDFAMAYSCEYQDEDVPTSDGAGDVMFSDGPSSEFKNKFCMKILYCLAQKLQKNFSWKYFASSHGKGVVDGVGGRAKSLVRQKSKSKDGAHTIQSSKDFAKLASELMASTTVFHIAQQQIDEAVALADPWEDAPAAVGIRSCHDSQCIFKKHMAELRHVTGQTQPDIVVLYDTAQAQLTPNSGPGAYPHTPSVPDDVAAGDWVAVIYDDQWWPGSVDSVSTDSQISVSFMKPVAENKFIWRQSSDGKCLDTDVVPMREVLAKLTLNLGNQQNVCVKVTHVTGESPIYHPQFEVLWAYLRPARLPRGFPCIISGTVYDTYYPVGASDEAMLDYLTTSLTTIEGLYQGCGILLSGGFYRLNISRLTAQFKLKQLVKVPTRGERTLDLIITNMSQSYDKDQVKTFPPFGLLDHLVVLVQSTKRSVRNTTSCRTISKRDTLPSRRQEQGRYFHSVDWSILDSIHGCERKLQVFLDLIKVGSDNIMPVKSADYTSMTLLGSPPSLNTLSNCIKRLSPKVTMNSFGTYAML</sequence>